<evidence type="ECO:0000256" key="2">
    <source>
        <dbReference type="ARBA" id="ARBA00009801"/>
    </source>
</evidence>
<evidence type="ECO:0000313" key="11">
    <source>
        <dbReference type="Proteomes" id="UP001163823"/>
    </source>
</evidence>
<dbReference type="PANTHER" id="PTHR31633:SF1">
    <property type="entry name" value="H_ACA RIBONUCLEOPROTEIN COMPLEX NON-CORE SUBUNIT NAF1"/>
    <property type="match status" value="1"/>
</dbReference>
<keyword evidence="10" id="KW-0687">Ribonucleoprotein</keyword>
<dbReference type="GO" id="GO:0001522">
    <property type="term" value="P:pseudouridine synthesis"/>
    <property type="evidence" value="ECO:0007669"/>
    <property type="project" value="InterPro"/>
</dbReference>
<evidence type="ECO:0000256" key="4">
    <source>
        <dbReference type="ARBA" id="ARBA00022517"/>
    </source>
</evidence>
<keyword evidence="7" id="KW-0694">RNA-binding</keyword>
<sequence>MVGFITESPIEDPDQELKLKDLRDQFEHSDTKANDFTFADSFLDFDAIENWFEDKTITDMADGVKNDSGAAENTIQMVRDWLQITDMSDGVKSNSGVAENTIPMVEDDSKTKTRILDQPIPNGSEPSVCGSTCMVKEECGKMVSSSSSIVEGVGNICLAGDSSSSVLGLSVKNEILSDGDKDEVEDEDESESSESESVSTSSSSSSTSSSSGSDSDNDDDKDNEEEKEEEDEEEQGERKEEIDVEVEEGEIRDSKGQVIGNTDDDDDEEEVEMITWGGVDDVGDYEDEDAGGDIVTEPIRSKNELEVLPSVPPVDVTLQPNHQMLPVGVVLSVVGAQVIVEGVEKHNPLNEGSILWITESRSPLGLVDEIFGPVKNPYYIVRYNSETEVPAGVCGGTLISFVPEFAHHVLNAKDLYKKGYDASGENDEELSDDAEFSDDEREAEYRRMKKLTKRGLNDQKPGKRKNDRKKVKNRSGTWGNDHSFQQKESVAPPNTSQHPTTPAASMLDSVSCSSAMGQGLPGGISMIPQSNGVWRNGLPLQRPQGVPFQQPQTVQFQQPQNFPFQQPQGMPFQQPQNFPFQQLQGLAFQNVFPTNGVSWLPQNIHPPYQMPVPGIPGHFDPNHGSLPTNLLAGQQHNIFAGAMHAQGFVGQNQMTFGMGLQFPPSCAPIRGVEQGNLSNGLQRNYNVHSNTIAGQGHPPHQFRPGPSSSRGKKAFHRGGARFAGRRGQ</sequence>
<dbReference type="Proteomes" id="UP001163823">
    <property type="component" value="Chromosome 12"/>
</dbReference>
<keyword evidence="4" id="KW-0690">Ribosome biogenesis</keyword>
<evidence type="ECO:0000256" key="6">
    <source>
        <dbReference type="ARBA" id="ARBA00022553"/>
    </source>
</evidence>
<dbReference type="GO" id="GO:0003723">
    <property type="term" value="F:RNA binding"/>
    <property type="evidence" value="ECO:0007669"/>
    <property type="project" value="UniProtKB-KW"/>
</dbReference>
<feature type="compositionally biased region" description="Polar residues" evidence="9">
    <location>
        <begin position="475"/>
        <end position="505"/>
    </location>
</feature>
<evidence type="ECO:0000256" key="8">
    <source>
        <dbReference type="ARBA" id="ARBA00023242"/>
    </source>
</evidence>
<evidence type="ECO:0000256" key="7">
    <source>
        <dbReference type="ARBA" id="ARBA00022884"/>
    </source>
</evidence>
<feature type="compositionally biased region" description="Acidic residues" evidence="9">
    <location>
        <begin position="180"/>
        <end position="194"/>
    </location>
</feature>
<comment type="similarity">
    <text evidence="2">Belongs to the NAF1 family.</text>
</comment>
<feature type="region of interest" description="Disordered" evidence="9">
    <location>
        <begin position="450"/>
        <end position="505"/>
    </location>
</feature>
<accession>A0AAD7PAN3</accession>
<feature type="region of interest" description="Disordered" evidence="9">
    <location>
        <begin position="689"/>
        <end position="728"/>
    </location>
</feature>
<organism evidence="10 11">
    <name type="scientific">Quillaja saponaria</name>
    <name type="common">Soap bark tree</name>
    <dbReference type="NCBI Taxonomy" id="32244"/>
    <lineage>
        <taxon>Eukaryota</taxon>
        <taxon>Viridiplantae</taxon>
        <taxon>Streptophyta</taxon>
        <taxon>Embryophyta</taxon>
        <taxon>Tracheophyta</taxon>
        <taxon>Spermatophyta</taxon>
        <taxon>Magnoliopsida</taxon>
        <taxon>eudicotyledons</taxon>
        <taxon>Gunneridae</taxon>
        <taxon>Pentapetalae</taxon>
        <taxon>rosids</taxon>
        <taxon>fabids</taxon>
        <taxon>Fabales</taxon>
        <taxon>Quillajaceae</taxon>
        <taxon>Quillaja</taxon>
    </lineage>
</organism>
<keyword evidence="6" id="KW-0597">Phosphoprotein</keyword>
<feature type="region of interest" description="Disordered" evidence="9">
    <location>
        <begin position="177"/>
        <end position="268"/>
    </location>
</feature>
<dbReference type="GO" id="GO:0006364">
    <property type="term" value="P:rRNA processing"/>
    <property type="evidence" value="ECO:0007669"/>
    <property type="project" value="UniProtKB-KW"/>
</dbReference>
<dbReference type="FunFam" id="2.40.10.230:FF:000002">
    <property type="entry name" value="H/ACA ribonucleoprotein complex non-core subunit NAF1"/>
    <property type="match status" value="1"/>
</dbReference>
<feature type="compositionally biased region" description="Acidic residues" evidence="9">
    <location>
        <begin position="215"/>
        <end position="235"/>
    </location>
</feature>
<evidence type="ECO:0000256" key="1">
    <source>
        <dbReference type="ARBA" id="ARBA00004123"/>
    </source>
</evidence>
<dbReference type="Pfam" id="PF04410">
    <property type="entry name" value="Gar1"/>
    <property type="match status" value="1"/>
</dbReference>
<evidence type="ECO:0000256" key="3">
    <source>
        <dbReference type="ARBA" id="ARBA00021438"/>
    </source>
</evidence>
<dbReference type="GO" id="GO:0000493">
    <property type="term" value="P:box H/ACA snoRNP assembly"/>
    <property type="evidence" value="ECO:0007669"/>
    <property type="project" value="InterPro"/>
</dbReference>
<gene>
    <name evidence="10" type="ORF">O6P43_028771</name>
</gene>
<dbReference type="SUPFAM" id="SSF50447">
    <property type="entry name" value="Translation proteins"/>
    <property type="match status" value="1"/>
</dbReference>
<dbReference type="KEGG" id="qsa:O6P43_028771"/>
<reference evidence="10" key="1">
    <citation type="journal article" date="2023" name="Science">
        <title>Elucidation of the pathway for biosynthesis of saponin adjuvants from the soapbark tree.</title>
        <authorList>
            <person name="Reed J."/>
            <person name="Orme A."/>
            <person name="El-Demerdash A."/>
            <person name="Owen C."/>
            <person name="Martin L.B.B."/>
            <person name="Misra R.C."/>
            <person name="Kikuchi S."/>
            <person name="Rejzek M."/>
            <person name="Martin A.C."/>
            <person name="Harkess A."/>
            <person name="Leebens-Mack J."/>
            <person name="Louveau T."/>
            <person name="Stephenson M.J."/>
            <person name="Osbourn A."/>
        </authorList>
    </citation>
    <scope>NUCLEOTIDE SEQUENCE</scope>
    <source>
        <strain evidence="10">S10</strain>
    </source>
</reference>
<keyword evidence="8" id="KW-0539">Nucleus</keyword>
<dbReference type="GO" id="GO:0005732">
    <property type="term" value="C:sno(s)RNA-containing ribonucleoprotein complex"/>
    <property type="evidence" value="ECO:0007669"/>
    <property type="project" value="InterPro"/>
</dbReference>
<evidence type="ECO:0000256" key="9">
    <source>
        <dbReference type="SAM" id="MobiDB-lite"/>
    </source>
</evidence>
<keyword evidence="11" id="KW-1185">Reference proteome</keyword>
<feature type="compositionally biased region" description="Basic residues" evidence="9">
    <location>
        <begin position="462"/>
        <end position="473"/>
    </location>
</feature>
<comment type="subcellular location">
    <subcellularLocation>
        <location evidence="1">Nucleus</location>
    </subcellularLocation>
</comment>
<feature type="compositionally biased region" description="Low complexity" evidence="9">
    <location>
        <begin position="195"/>
        <end position="214"/>
    </location>
</feature>
<feature type="compositionally biased region" description="Basic residues" evidence="9">
    <location>
        <begin position="710"/>
        <end position="728"/>
    </location>
</feature>
<proteinExistence type="inferred from homology"/>
<comment type="caution">
    <text evidence="10">The sequence shown here is derived from an EMBL/GenBank/DDBJ whole genome shotgun (WGS) entry which is preliminary data.</text>
</comment>
<dbReference type="PANTHER" id="PTHR31633">
    <property type="entry name" value="H/ACA RIBONUCLEOPROTEIN COMPLEX NON-CORE SUBUNIT NAF1"/>
    <property type="match status" value="1"/>
</dbReference>
<dbReference type="InterPro" id="IPR040309">
    <property type="entry name" value="Naf1"/>
</dbReference>
<dbReference type="InterPro" id="IPR009000">
    <property type="entry name" value="Transl_B-barrel_sf"/>
</dbReference>
<dbReference type="EMBL" id="JARAOO010000012">
    <property type="protein sequence ID" value="KAJ7948267.1"/>
    <property type="molecule type" value="Genomic_DNA"/>
</dbReference>
<dbReference type="Gene3D" id="2.40.10.230">
    <property type="entry name" value="Probable tRNA pseudouridine synthase domain"/>
    <property type="match status" value="1"/>
</dbReference>
<dbReference type="InterPro" id="IPR007504">
    <property type="entry name" value="H/ACA_rnp_Gar1/Naf1"/>
</dbReference>
<protein>
    <recommendedName>
        <fullName evidence="3">H/ACA ribonucleoprotein complex non-core subunit NAF1</fullName>
    </recommendedName>
</protein>
<evidence type="ECO:0000256" key="5">
    <source>
        <dbReference type="ARBA" id="ARBA00022552"/>
    </source>
</evidence>
<name>A0AAD7PAN3_QUISA</name>
<keyword evidence="5" id="KW-0698">rRNA processing</keyword>
<dbReference type="InterPro" id="IPR038664">
    <property type="entry name" value="Gar1/Naf1_Cbf5-bd_sf"/>
</dbReference>
<evidence type="ECO:0000313" key="10">
    <source>
        <dbReference type="EMBL" id="KAJ7948267.1"/>
    </source>
</evidence>
<dbReference type="GO" id="GO:0005634">
    <property type="term" value="C:nucleus"/>
    <property type="evidence" value="ECO:0007669"/>
    <property type="project" value="UniProtKB-SubCell"/>
</dbReference>
<dbReference type="AlphaFoldDB" id="A0AAD7PAN3"/>